<gene>
    <name evidence="1" type="ORF">J2S15_003258</name>
</gene>
<sequence length="104" mass="12263">MAKAIGYILDANGYYRQKWYFELTARKIAMFIRDNKSNNLIITDQADNLICTTLPFGFLDRMGDDYINFRDELLEQQLEWQLGSNNLGELKFKKDSDHNMIETK</sequence>
<evidence type="ECO:0000313" key="2">
    <source>
        <dbReference type="Proteomes" id="UP001230220"/>
    </source>
</evidence>
<name>A0ABU0E6G7_9FIRM</name>
<keyword evidence="2" id="KW-1185">Reference proteome</keyword>
<comment type="caution">
    <text evidence="1">The sequence shown here is derived from an EMBL/GenBank/DDBJ whole genome shotgun (WGS) entry which is preliminary data.</text>
</comment>
<evidence type="ECO:0000313" key="1">
    <source>
        <dbReference type="EMBL" id="MDQ0362504.1"/>
    </source>
</evidence>
<dbReference type="EMBL" id="JAUSUR010000007">
    <property type="protein sequence ID" value="MDQ0362504.1"/>
    <property type="molecule type" value="Genomic_DNA"/>
</dbReference>
<proteinExistence type="predicted"/>
<protein>
    <submittedName>
        <fullName evidence="1">Uncharacterized protein</fullName>
    </submittedName>
</protein>
<reference evidence="1 2" key="1">
    <citation type="submission" date="2023-07" db="EMBL/GenBank/DDBJ databases">
        <title>Genomic Encyclopedia of Type Strains, Phase IV (KMG-IV): sequencing the most valuable type-strain genomes for metagenomic binning, comparative biology and taxonomic classification.</title>
        <authorList>
            <person name="Goeker M."/>
        </authorList>
    </citation>
    <scope>NUCLEOTIDE SEQUENCE [LARGE SCALE GENOMIC DNA]</scope>
    <source>
        <strain evidence="1 2">DSM 16784</strain>
    </source>
</reference>
<dbReference type="Proteomes" id="UP001230220">
    <property type="component" value="Unassembled WGS sequence"/>
</dbReference>
<organism evidence="1 2">
    <name type="scientific">Breznakia pachnodae</name>
    <dbReference type="NCBI Taxonomy" id="265178"/>
    <lineage>
        <taxon>Bacteria</taxon>
        <taxon>Bacillati</taxon>
        <taxon>Bacillota</taxon>
        <taxon>Erysipelotrichia</taxon>
        <taxon>Erysipelotrichales</taxon>
        <taxon>Erysipelotrichaceae</taxon>
        <taxon>Breznakia</taxon>
    </lineage>
</organism>
<accession>A0ABU0E6G7</accession>
<dbReference type="RefSeq" id="WP_307410184.1">
    <property type="nucleotide sequence ID" value="NZ_JAUSUR010000007.1"/>
</dbReference>